<gene>
    <name evidence="4" type="ORF">SASPL_130957</name>
</gene>
<evidence type="ECO:0000259" key="3">
    <source>
        <dbReference type="PROSITE" id="PS51676"/>
    </source>
</evidence>
<evidence type="ECO:0000313" key="5">
    <source>
        <dbReference type="Proteomes" id="UP000298416"/>
    </source>
</evidence>
<feature type="domain" description="FF" evidence="3">
    <location>
        <begin position="476"/>
        <end position="530"/>
    </location>
</feature>
<dbReference type="GO" id="GO:0070063">
    <property type="term" value="F:RNA polymerase binding"/>
    <property type="evidence" value="ECO:0007669"/>
    <property type="project" value="InterPro"/>
</dbReference>
<feature type="region of interest" description="Disordered" evidence="2">
    <location>
        <begin position="160"/>
        <end position="188"/>
    </location>
</feature>
<evidence type="ECO:0000256" key="1">
    <source>
        <dbReference type="ARBA" id="ARBA00022737"/>
    </source>
</evidence>
<dbReference type="InterPro" id="IPR036517">
    <property type="entry name" value="FF_domain_sf"/>
</dbReference>
<dbReference type="GO" id="GO:0005634">
    <property type="term" value="C:nucleus"/>
    <property type="evidence" value="ECO:0007669"/>
    <property type="project" value="TreeGrafter"/>
</dbReference>
<evidence type="ECO:0000313" key="4">
    <source>
        <dbReference type="EMBL" id="KAG6407956.1"/>
    </source>
</evidence>
<dbReference type="SUPFAM" id="SSF81698">
    <property type="entry name" value="FF domain"/>
    <property type="match status" value="2"/>
</dbReference>
<reference evidence="4" key="1">
    <citation type="submission" date="2018-01" db="EMBL/GenBank/DDBJ databases">
        <authorList>
            <person name="Mao J.F."/>
        </authorList>
    </citation>
    <scope>NUCLEOTIDE SEQUENCE</scope>
    <source>
        <strain evidence="4">Huo1</strain>
        <tissue evidence="4">Leaf</tissue>
    </source>
</reference>
<feature type="compositionally biased region" description="Polar residues" evidence="2">
    <location>
        <begin position="323"/>
        <end position="337"/>
    </location>
</feature>
<accession>A0A8X8XA22</accession>
<feature type="compositionally biased region" description="Basic and acidic residues" evidence="2">
    <location>
        <begin position="70"/>
        <end position="88"/>
    </location>
</feature>
<name>A0A8X8XA22_SALSN</name>
<feature type="region of interest" description="Disordered" evidence="2">
    <location>
        <begin position="323"/>
        <end position="364"/>
    </location>
</feature>
<dbReference type="GO" id="GO:0003712">
    <property type="term" value="F:transcription coregulator activity"/>
    <property type="evidence" value="ECO:0007669"/>
    <property type="project" value="TreeGrafter"/>
</dbReference>
<dbReference type="EMBL" id="PNBA02000011">
    <property type="protein sequence ID" value="KAG6407956.1"/>
    <property type="molecule type" value="Genomic_DNA"/>
</dbReference>
<dbReference type="InterPro" id="IPR045148">
    <property type="entry name" value="TCRG1-like"/>
</dbReference>
<dbReference type="SMART" id="SM00441">
    <property type="entry name" value="FF"/>
    <property type="match status" value="2"/>
</dbReference>
<dbReference type="InterPro" id="IPR002713">
    <property type="entry name" value="FF_domain"/>
</dbReference>
<protein>
    <recommendedName>
        <fullName evidence="3">FF domain-containing protein</fullName>
    </recommendedName>
</protein>
<dbReference type="PANTHER" id="PTHR15377:SF3">
    <property type="entry name" value="WW DOMAIN-CONTAINING PROTEIN"/>
    <property type="match status" value="1"/>
</dbReference>
<feature type="region of interest" description="Disordered" evidence="2">
    <location>
        <begin position="55"/>
        <end position="88"/>
    </location>
</feature>
<keyword evidence="5" id="KW-1185">Reference proteome</keyword>
<dbReference type="PANTHER" id="PTHR15377">
    <property type="entry name" value="TRANSCRIPTION ELONGATION REGULATOR 1"/>
    <property type="match status" value="1"/>
</dbReference>
<dbReference type="PROSITE" id="PS51676">
    <property type="entry name" value="FF"/>
    <property type="match status" value="1"/>
</dbReference>
<reference evidence="4" key="2">
    <citation type="submission" date="2020-08" db="EMBL/GenBank/DDBJ databases">
        <title>Plant Genome Project.</title>
        <authorList>
            <person name="Zhang R.-G."/>
        </authorList>
    </citation>
    <scope>NUCLEOTIDE SEQUENCE</scope>
    <source>
        <strain evidence="4">Huo1</strain>
        <tissue evidence="4">Leaf</tissue>
    </source>
</reference>
<proteinExistence type="predicted"/>
<organism evidence="4">
    <name type="scientific">Salvia splendens</name>
    <name type="common">Scarlet sage</name>
    <dbReference type="NCBI Taxonomy" id="180675"/>
    <lineage>
        <taxon>Eukaryota</taxon>
        <taxon>Viridiplantae</taxon>
        <taxon>Streptophyta</taxon>
        <taxon>Embryophyta</taxon>
        <taxon>Tracheophyta</taxon>
        <taxon>Spermatophyta</taxon>
        <taxon>Magnoliopsida</taxon>
        <taxon>eudicotyledons</taxon>
        <taxon>Gunneridae</taxon>
        <taxon>Pentapetalae</taxon>
        <taxon>asterids</taxon>
        <taxon>lamiids</taxon>
        <taxon>Lamiales</taxon>
        <taxon>Lamiaceae</taxon>
        <taxon>Nepetoideae</taxon>
        <taxon>Mentheae</taxon>
        <taxon>Salviinae</taxon>
        <taxon>Salvia</taxon>
        <taxon>Salvia subgen. Calosphace</taxon>
        <taxon>core Calosphace</taxon>
    </lineage>
</organism>
<evidence type="ECO:0000256" key="2">
    <source>
        <dbReference type="SAM" id="MobiDB-lite"/>
    </source>
</evidence>
<dbReference type="AlphaFoldDB" id="A0A8X8XA22"/>
<keyword evidence="1" id="KW-0677">Repeat</keyword>
<comment type="caution">
    <text evidence="4">The sequence shown here is derived from an EMBL/GenBank/DDBJ whole genome shotgun (WGS) entry which is preliminary data.</text>
</comment>
<dbReference type="Gene3D" id="1.10.10.440">
    <property type="entry name" value="FF domain"/>
    <property type="match status" value="2"/>
</dbReference>
<dbReference type="Proteomes" id="UP000298416">
    <property type="component" value="Unassembled WGS sequence"/>
</dbReference>
<dbReference type="Pfam" id="PF01846">
    <property type="entry name" value="FF"/>
    <property type="match status" value="2"/>
</dbReference>
<sequence>MTNRVGSCTEPIVVTPAGIIRGLEQFPESSGARDSTTLAFQHVLASLARIEARLDASERRSASAQPPPRPEPKPPYEDWQRGRGEMGRKCPILSPATFVASQQNLGLVSPSTKIAIQQPRTDPLPWDRYGRGSEGFRGRRHTTWDNPSHKLDDQPGRLATEWDQNGGGSVGFRGRRPTAWDNPVLGFDDQPGRLAPKWDNAWGRQEGGCNSDQPRYDHYRMEKPRYEKMRAPVFVGSDAANLRAVHVDGNQKIGVVSSWQIPTEITGLRKKHDADALQVSSVSVTNTNIITEKGSDLVSLSTPATNTGGRDAIAVRSSVAVELNNSNPMEDTMKNIQNDNKDKNGDSDISNSSSDSEDEEGGPTMEDCLLQFKEMLKERGIKVHEELSLSTMFELMLKRNERKKRADQKVALEGFKQLLEEAKEDIDQNTDYQTFKRRWGEDPRFLSLDRRERVHLLNDRVLLLKRNAQEKAQAQRAVKTSNFKSLLKDIEDITSTSRWSKVKDSLRSDPRHKSVKHEDREKLFNEYVAELKAAVEETAQKAKAKQDEEDEIVILEGMTEFRNKFK</sequence>